<protein>
    <recommendedName>
        <fullName evidence="4">Rhomboid family intramembrane serine protease</fullName>
    </recommendedName>
</protein>
<gene>
    <name evidence="2" type="ORF">QE417_000332</name>
</gene>
<reference evidence="3" key="1">
    <citation type="submission" date="2023-07" db="EMBL/GenBank/DDBJ databases">
        <title>Functional and genomic diversity of the sorghum phyllosphere microbiome.</title>
        <authorList>
            <person name="Shade A."/>
        </authorList>
    </citation>
    <scope>NUCLEOTIDE SEQUENCE [LARGE SCALE GENOMIC DNA]</scope>
    <source>
        <strain evidence="3">SORGH_AS_0422</strain>
    </source>
</reference>
<accession>A0ABU3GNT6</accession>
<evidence type="ECO:0000313" key="2">
    <source>
        <dbReference type="EMBL" id="MDT3401260.1"/>
    </source>
</evidence>
<comment type="caution">
    <text evidence="2">The sequence shown here is derived from an EMBL/GenBank/DDBJ whole genome shotgun (WGS) entry which is preliminary data.</text>
</comment>
<keyword evidence="3" id="KW-1185">Reference proteome</keyword>
<proteinExistence type="predicted"/>
<dbReference type="Proteomes" id="UP001258315">
    <property type="component" value="Unassembled WGS sequence"/>
</dbReference>
<dbReference type="EMBL" id="JAVLVU010000001">
    <property type="protein sequence ID" value="MDT3401260.1"/>
    <property type="molecule type" value="Genomic_DNA"/>
</dbReference>
<evidence type="ECO:0000256" key="1">
    <source>
        <dbReference type="SAM" id="Phobius"/>
    </source>
</evidence>
<sequence length="69" mass="7755">MLGYVMIQPEIVAFYLPVIGEVKNIYGGLICIVGLLIHQFRSKSNYINHEVHFFGGVGGIFATWLLNGW</sequence>
<keyword evidence="1" id="KW-1133">Transmembrane helix</keyword>
<feature type="transmembrane region" description="Helical" evidence="1">
    <location>
        <begin position="49"/>
        <end position="66"/>
    </location>
</feature>
<keyword evidence="1" id="KW-0812">Transmembrane</keyword>
<evidence type="ECO:0000313" key="3">
    <source>
        <dbReference type="Proteomes" id="UP001258315"/>
    </source>
</evidence>
<keyword evidence="1" id="KW-0472">Membrane</keyword>
<evidence type="ECO:0008006" key="4">
    <source>
        <dbReference type="Google" id="ProtNLM"/>
    </source>
</evidence>
<name>A0ABU3GNT6_9SPHI</name>
<organism evidence="2 3">
    <name type="scientific">Mucilaginibacter terrae</name>
    <dbReference type="NCBI Taxonomy" id="1955052"/>
    <lineage>
        <taxon>Bacteria</taxon>
        <taxon>Pseudomonadati</taxon>
        <taxon>Bacteroidota</taxon>
        <taxon>Sphingobacteriia</taxon>
        <taxon>Sphingobacteriales</taxon>
        <taxon>Sphingobacteriaceae</taxon>
        <taxon>Mucilaginibacter</taxon>
    </lineage>
</organism>
<feature type="transmembrane region" description="Helical" evidence="1">
    <location>
        <begin position="12"/>
        <end position="37"/>
    </location>
</feature>